<accession>A0A9P6KZ18</accession>
<organism evidence="3 4">
    <name type="scientific">Nosema granulosis</name>
    <dbReference type="NCBI Taxonomy" id="83296"/>
    <lineage>
        <taxon>Eukaryota</taxon>
        <taxon>Fungi</taxon>
        <taxon>Fungi incertae sedis</taxon>
        <taxon>Microsporidia</taxon>
        <taxon>Nosematidae</taxon>
        <taxon>Nosema</taxon>
    </lineage>
</organism>
<keyword evidence="4" id="KW-1185">Reference proteome</keyword>
<proteinExistence type="predicted"/>
<evidence type="ECO:0000313" key="3">
    <source>
        <dbReference type="EMBL" id="KAF9763090.1"/>
    </source>
</evidence>
<gene>
    <name evidence="3" type="primary">ATL79</name>
    <name evidence="3" type="ORF">NGRA_1511</name>
</gene>
<dbReference type="InterPro" id="IPR001841">
    <property type="entry name" value="Znf_RING"/>
</dbReference>
<evidence type="ECO:0000259" key="2">
    <source>
        <dbReference type="PROSITE" id="PS50089"/>
    </source>
</evidence>
<protein>
    <submittedName>
        <fullName evidence="3">RING-H2 finger protein ATL79</fullName>
    </submittedName>
</protein>
<keyword evidence="1" id="KW-0863">Zinc-finger</keyword>
<dbReference type="InterPro" id="IPR013083">
    <property type="entry name" value="Znf_RING/FYVE/PHD"/>
</dbReference>
<dbReference type="Gene3D" id="3.30.40.10">
    <property type="entry name" value="Zinc/RING finger domain, C3HC4 (zinc finger)"/>
    <property type="match status" value="1"/>
</dbReference>
<keyword evidence="1" id="KW-0862">Zinc</keyword>
<sequence length="105" mass="12767">MTNKMNNIIDDDEDLEDSWEEDIVVFGRCPIYRLPPDFTVKLRNKVVLNRQEDLICLLCYDYVKENEPIFMIEECRHVYHSKCVRRWFIDYTNCPNCDITPEDRR</sequence>
<dbReference type="SMART" id="SM00184">
    <property type="entry name" value="RING"/>
    <property type="match status" value="1"/>
</dbReference>
<evidence type="ECO:0000313" key="4">
    <source>
        <dbReference type="Proteomes" id="UP000740883"/>
    </source>
</evidence>
<comment type="caution">
    <text evidence="3">The sequence shown here is derived from an EMBL/GenBank/DDBJ whole genome shotgun (WGS) entry which is preliminary data.</text>
</comment>
<dbReference type="EMBL" id="SBJO01000101">
    <property type="protein sequence ID" value="KAF9763090.1"/>
    <property type="molecule type" value="Genomic_DNA"/>
</dbReference>
<dbReference type="SUPFAM" id="SSF57850">
    <property type="entry name" value="RING/U-box"/>
    <property type="match status" value="1"/>
</dbReference>
<dbReference type="Proteomes" id="UP000740883">
    <property type="component" value="Unassembled WGS sequence"/>
</dbReference>
<dbReference type="OrthoDB" id="8062037at2759"/>
<dbReference type="PROSITE" id="PS50089">
    <property type="entry name" value="ZF_RING_2"/>
    <property type="match status" value="1"/>
</dbReference>
<evidence type="ECO:0000256" key="1">
    <source>
        <dbReference type="PROSITE-ProRule" id="PRU00175"/>
    </source>
</evidence>
<dbReference type="GO" id="GO:0008270">
    <property type="term" value="F:zinc ion binding"/>
    <property type="evidence" value="ECO:0007669"/>
    <property type="project" value="UniProtKB-KW"/>
</dbReference>
<feature type="domain" description="RING-type" evidence="2">
    <location>
        <begin position="56"/>
        <end position="98"/>
    </location>
</feature>
<reference evidence="3 4" key="1">
    <citation type="journal article" date="2020" name="Genome Biol. Evol.">
        <title>Comparative genomics of strictly vertically transmitted, feminizing microsporidia endosymbionts of amphipod crustaceans.</title>
        <authorList>
            <person name="Cormier A."/>
            <person name="Chebbi M.A."/>
            <person name="Giraud I."/>
            <person name="Wattier R."/>
            <person name="Teixeira M."/>
            <person name="Gilbert C."/>
            <person name="Rigaud T."/>
            <person name="Cordaux R."/>
        </authorList>
    </citation>
    <scope>NUCLEOTIDE SEQUENCE [LARGE SCALE GENOMIC DNA]</scope>
    <source>
        <strain evidence="3 4">Ou3-Ou53</strain>
    </source>
</reference>
<name>A0A9P6KZ18_9MICR</name>
<dbReference type="AlphaFoldDB" id="A0A9P6KZ18"/>
<dbReference type="Pfam" id="PF13639">
    <property type="entry name" value="zf-RING_2"/>
    <property type="match status" value="1"/>
</dbReference>
<keyword evidence="1" id="KW-0479">Metal-binding</keyword>